<evidence type="ECO:0000256" key="7">
    <source>
        <dbReference type="ARBA" id="ARBA00023242"/>
    </source>
</evidence>
<evidence type="ECO:0000256" key="4">
    <source>
        <dbReference type="ARBA" id="ARBA00022614"/>
    </source>
</evidence>
<dbReference type="SUPFAM" id="SSF54427">
    <property type="entry name" value="NTF2-like"/>
    <property type="match status" value="1"/>
</dbReference>
<name>A0AB39YYZ9_DROSZ</name>
<evidence type="ECO:0000256" key="2">
    <source>
        <dbReference type="ARBA" id="ARBA00009285"/>
    </source>
</evidence>
<evidence type="ECO:0000256" key="1">
    <source>
        <dbReference type="ARBA" id="ARBA00004123"/>
    </source>
</evidence>
<comment type="subcellular location">
    <subcellularLocation>
        <location evidence="1">Nucleus</location>
    </subcellularLocation>
</comment>
<dbReference type="InterPro" id="IPR002075">
    <property type="entry name" value="NTF2_dom"/>
</dbReference>
<dbReference type="PROSITE" id="PS51281">
    <property type="entry name" value="TAP_C"/>
    <property type="match status" value="1"/>
</dbReference>
<dbReference type="Proteomes" id="UP001652628">
    <property type="component" value="Chromosome 3"/>
</dbReference>
<comment type="similarity">
    <text evidence="2">Belongs to the NXF family.</text>
</comment>
<dbReference type="Gene3D" id="1.10.8.10">
    <property type="entry name" value="DNA helicase RuvA subunit, C-terminal domain"/>
    <property type="match status" value="1"/>
</dbReference>
<keyword evidence="4" id="KW-0433">Leucine-rich repeat</keyword>
<dbReference type="InterPro" id="IPR018222">
    <property type="entry name" value="Nuclear_transport_factor_2_euk"/>
</dbReference>
<evidence type="ECO:0000313" key="10">
    <source>
        <dbReference type="Proteomes" id="UP001652628"/>
    </source>
</evidence>
<dbReference type="GO" id="GO:0005634">
    <property type="term" value="C:nucleus"/>
    <property type="evidence" value="ECO:0007669"/>
    <property type="project" value="UniProtKB-SubCell"/>
</dbReference>
<dbReference type="GO" id="GO:0003723">
    <property type="term" value="F:RNA binding"/>
    <property type="evidence" value="ECO:0007669"/>
    <property type="project" value="TreeGrafter"/>
</dbReference>
<keyword evidence="5" id="KW-0677">Repeat</keyword>
<dbReference type="SUPFAM" id="SSF46934">
    <property type="entry name" value="UBA-like"/>
    <property type="match status" value="1"/>
</dbReference>
<dbReference type="Pfam" id="PF24048">
    <property type="entry name" value="LRR_NXF1-5"/>
    <property type="match status" value="1"/>
</dbReference>
<evidence type="ECO:0000256" key="6">
    <source>
        <dbReference type="ARBA" id="ARBA00022816"/>
    </source>
</evidence>
<keyword evidence="6" id="KW-0509">mRNA transport</keyword>
<dbReference type="InterPro" id="IPR005637">
    <property type="entry name" value="TAP_C_dom"/>
</dbReference>
<evidence type="ECO:0000259" key="8">
    <source>
        <dbReference type="PROSITE" id="PS50177"/>
    </source>
</evidence>
<gene>
    <name evidence="11 12" type="primary">nxf2</name>
</gene>
<dbReference type="InterPro" id="IPR009060">
    <property type="entry name" value="UBA-like_sf"/>
</dbReference>
<dbReference type="AlphaFoldDB" id="A0AB39YYZ9"/>
<dbReference type="Pfam" id="PF03943">
    <property type="entry name" value="TAP_C"/>
    <property type="match status" value="1"/>
</dbReference>
<dbReference type="InterPro" id="IPR032710">
    <property type="entry name" value="NTF2-like_dom_sf"/>
</dbReference>
<evidence type="ECO:0000313" key="12">
    <source>
        <dbReference type="RefSeq" id="XP_070853206.1"/>
    </source>
</evidence>
<keyword evidence="10" id="KW-1185">Reference proteome</keyword>
<accession>A0AB39YYZ9</accession>
<dbReference type="SUPFAM" id="SSF52058">
    <property type="entry name" value="L domain-like"/>
    <property type="match status" value="2"/>
</dbReference>
<keyword evidence="3" id="KW-0813">Transport</keyword>
<dbReference type="InterPro" id="IPR030217">
    <property type="entry name" value="NXF_fam"/>
</dbReference>
<reference evidence="11 12" key="1">
    <citation type="submission" date="2025-05" db="UniProtKB">
        <authorList>
            <consortium name="RefSeq"/>
        </authorList>
    </citation>
    <scope>IDENTIFICATION</scope>
</reference>
<evidence type="ECO:0000256" key="5">
    <source>
        <dbReference type="ARBA" id="ARBA00022737"/>
    </source>
</evidence>
<dbReference type="InterPro" id="IPR057125">
    <property type="entry name" value="NXF1/2/3/5-like_LRR"/>
</dbReference>
<organism evidence="10 11">
    <name type="scientific">Drosophila suzukii</name>
    <name type="common">Spotted-wing drosophila fruit fly</name>
    <dbReference type="NCBI Taxonomy" id="28584"/>
    <lineage>
        <taxon>Eukaryota</taxon>
        <taxon>Metazoa</taxon>
        <taxon>Ecdysozoa</taxon>
        <taxon>Arthropoda</taxon>
        <taxon>Hexapoda</taxon>
        <taxon>Insecta</taxon>
        <taxon>Pterygota</taxon>
        <taxon>Neoptera</taxon>
        <taxon>Endopterygota</taxon>
        <taxon>Diptera</taxon>
        <taxon>Brachycera</taxon>
        <taxon>Muscomorpha</taxon>
        <taxon>Ephydroidea</taxon>
        <taxon>Drosophilidae</taxon>
        <taxon>Drosophila</taxon>
        <taxon>Sophophora</taxon>
    </lineage>
</organism>
<feature type="domain" description="TAP-C" evidence="9">
    <location>
        <begin position="789"/>
        <end position="842"/>
    </location>
</feature>
<dbReference type="Gene3D" id="3.10.450.50">
    <property type="match status" value="1"/>
</dbReference>
<dbReference type="Gene3D" id="3.80.10.10">
    <property type="entry name" value="Ribonuclease Inhibitor"/>
    <property type="match status" value="2"/>
</dbReference>
<sequence>MPSQMRLLDFGDGTVPIQLDYPDTTIFSNCDSYGDRVPGSHWNEITLHHRGKLEYSPNRQQIIMDALYQAVNGADFYPVFYQRGSKADTLLARNCKAAIDNLFNQRLTISLGAGGSLPISVQLGVAQYKMNQISPTFLIARVVTGLMKRLVQKDGVDGLLDLGSFGDHPEFKNIVVSLGNPCILMTVCQVIHNNDTERFRVNGFILANNQIRNVRPLTLFANVDYALLDLRGNKIKSADRLCRALEQFRARELLLEHNPIIRTENFPASIRPLKNNFTLVDGKPFDMLQKSFSPLDGEIDLESDGSRIDANTKWKVPEFANSPDWHAFMIPDPNQEFSKEALFDFFFIMLHPSLSEFYPCYYKYINTDHVFLVRNCFDQIEHLVNSCNLEMSIPPDGRIFRYYLRMNVSTFKQHHVDPEKCIQKAVSLCYVPQNRLLNLERFQYNKSLQDVVVSLSSSKILAHVLSVASRQFMTTCSEIRLCRNKILSVEKVGVLTQMGSLRAVDLSHNWVHDLELIRFLGNLPLKSLVLHGNPLCRNYSLPSEYVRAVKQVFPQLTTLDGVDLQTNPGQSVQKNFLCDIGAYELVGQVFIKNYLREFESDDLRGDLTKYYSDNSIFTLTCNYGVVQNHQTRQILPRIAKYNKHGRNLYNKDFSRASNSVYIGTNEILDILFQLPGVSHDYHSLQTDVMHYDGKSAAIYVTGLLRDEPPITKNSHGNRPDIGGVLLGFSRKFIVKFDEEGLGLGKRARRLKITNEILHITNPSKIMIQNAFSVHYPDPSERSVEEDSLDVKDHKLLLFQEVTGLISTWCTSIVEEAEWNFERALKIFIQKNAASEIPSIAFA</sequence>
<evidence type="ECO:0000259" key="9">
    <source>
        <dbReference type="PROSITE" id="PS51281"/>
    </source>
</evidence>
<feature type="domain" description="NTF2" evidence="8">
    <location>
        <begin position="586"/>
        <end position="759"/>
    </location>
</feature>
<dbReference type="RefSeq" id="XP_070853206.1">
    <property type="nucleotide sequence ID" value="XM_070997105.1"/>
</dbReference>
<protein>
    <submittedName>
        <fullName evidence="11 12">Nuclear RNA export factor 2</fullName>
    </submittedName>
</protein>
<dbReference type="Pfam" id="PF22602">
    <property type="entry name" value="NXF_NTF2"/>
    <property type="match status" value="1"/>
</dbReference>
<proteinExistence type="inferred from homology"/>
<dbReference type="RefSeq" id="XP_016924446.4">
    <property type="nucleotide sequence ID" value="XM_017068957.4"/>
</dbReference>
<evidence type="ECO:0000313" key="11">
    <source>
        <dbReference type="RefSeq" id="XP_016924446.4"/>
    </source>
</evidence>
<dbReference type="InterPro" id="IPR032675">
    <property type="entry name" value="LRR_dom_sf"/>
</dbReference>
<evidence type="ECO:0000256" key="3">
    <source>
        <dbReference type="ARBA" id="ARBA00022448"/>
    </source>
</evidence>
<dbReference type="GeneID" id="108005643"/>
<dbReference type="PANTHER" id="PTHR10662:SF22">
    <property type="entry name" value="NUCLEAR RNA EXPORT FACTOR 1"/>
    <property type="match status" value="1"/>
</dbReference>
<dbReference type="SMART" id="SM00804">
    <property type="entry name" value="TAP_C"/>
    <property type="match status" value="1"/>
</dbReference>
<dbReference type="GO" id="GO:0016973">
    <property type="term" value="P:poly(A)+ mRNA export from nucleus"/>
    <property type="evidence" value="ECO:0007669"/>
    <property type="project" value="TreeGrafter"/>
</dbReference>
<dbReference type="PROSITE" id="PS50177">
    <property type="entry name" value="NTF2_DOMAIN"/>
    <property type="match status" value="1"/>
</dbReference>
<keyword evidence="7" id="KW-0539">Nucleus</keyword>
<dbReference type="PANTHER" id="PTHR10662">
    <property type="entry name" value="NUCLEAR RNA EXPORT FACTOR"/>
    <property type="match status" value="1"/>
</dbReference>